<proteinExistence type="predicted"/>
<organism evidence="1 2">
    <name type="scientific">Limosa lapponica baueri</name>
    <dbReference type="NCBI Taxonomy" id="1758121"/>
    <lineage>
        <taxon>Eukaryota</taxon>
        <taxon>Metazoa</taxon>
        <taxon>Chordata</taxon>
        <taxon>Craniata</taxon>
        <taxon>Vertebrata</taxon>
        <taxon>Euteleostomi</taxon>
        <taxon>Archelosauria</taxon>
        <taxon>Archosauria</taxon>
        <taxon>Dinosauria</taxon>
        <taxon>Saurischia</taxon>
        <taxon>Theropoda</taxon>
        <taxon>Coelurosauria</taxon>
        <taxon>Aves</taxon>
        <taxon>Neognathae</taxon>
        <taxon>Neoaves</taxon>
        <taxon>Charadriiformes</taxon>
        <taxon>Scolopacidae</taxon>
        <taxon>Limosa</taxon>
    </lineage>
</organism>
<accession>A0A2I0TQZ9</accession>
<dbReference type="EMBL" id="KZ507784">
    <property type="protein sequence ID" value="PKU36231.1"/>
    <property type="molecule type" value="Genomic_DNA"/>
</dbReference>
<sequence>METGQSPVHLRHTPTPLSAEMDLGVLVDDKLPMSWQRARVAKKTNGILACSNKSMASRLREVILPLYSALVRLQLPSVQFWAPQFKKDKEGYEDDQGTGAPL</sequence>
<evidence type="ECO:0000313" key="1">
    <source>
        <dbReference type="EMBL" id="PKU36231.1"/>
    </source>
</evidence>
<keyword evidence="2" id="KW-1185">Reference proteome</keyword>
<protein>
    <submittedName>
        <fullName evidence="1">Uncharacterized protein</fullName>
    </submittedName>
</protein>
<gene>
    <name evidence="1" type="ORF">llap_13465</name>
</gene>
<reference evidence="2" key="1">
    <citation type="submission" date="2017-11" db="EMBL/GenBank/DDBJ databases">
        <authorList>
            <person name="Lima N.C."/>
            <person name="Parody-Merino A.M."/>
            <person name="Battley P.F."/>
            <person name="Fidler A.E."/>
            <person name="Prosdocimi F."/>
        </authorList>
    </citation>
    <scope>NUCLEOTIDE SEQUENCE [LARGE SCALE GENOMIC DNA]</scope>
</reference>
<dbReference type="PANTHER" id="PTHR33332">
    <property type="entry name" value="REVERSE TRANSCRIPTASE DOMAIN-CONTAINING PROTEIN"/>
    <property type="match status" value="1"/>
</dbReference>
<dbReference type="Proteomes" id="UP000233556">
    <property type="component" value="Unassembled WGS sequence"/>
</dbReference>
<evidence type="ECO:0000313" key="2">
    <source>
        <dbReference type="Proteomes" id="UP000233556"/>
    </source>
</evidence>
<reference evidence="2" key="2">
    <citation type="submission" date="2017-12" db="EMBL/GenBank/DDBJ databases">
        <title>Genome sequence of the Bar-tailed Godwit (Limosa lapponica baueri).</title>
        <authorList>
            <person name="Lima N.C.B."/>
            <person name="Parody-Merino A.M."/>
            <person name="Battley P.F."/>
            <person name="Fidler A.E."/>
            <person name="Prosdocimi F."/>
        </authorList>
    </citation>
    <scope>NUCLEOTIDE SEQUENCE [LARGE SCALE GENOMIC DNA]</scope>
</reference>
<name>A0A2I0TQZ9_LIMLA</name>
<dbReference type="AlphaFoldDB" id="A0A2I0TQZ9"/>